<gene>
    <name evidence="3" type="ORF">ENM88_08165</name>
    <name evidence="2" type="ORF">ENP77_01665</name>
</gene>
<organism evidence="2">
    <name type="scientific">Thermofilum pendens</name>
    <dbReference type="NCBI Taxonomy" id="2269"/>
    <lineage>
        <taxon>Archaea</taxon>
        <taxon>Thermoproteota</taxon>
        <taxon>Thermoprotei</taxon>
        <taxon>Thermofilales</taxon>
        <taxon>Thermofilaceae</taxon>
        <taxon>Thermofilum</taxon>
    </lineage>
</organism>
<reference evidence="2" key="1">
    <citation type="journal article" date="2020" name="mSystems">
        <title>Genome- and Community-Level Interaction Insights into Carbon Utilization and Element Cycling Functions of Hydrothermarchaeota in Hydrothermal Sediment.</title>
        <authorList>
            <person name="Zhou Z."/>
            <person name="Liu Y."/>
            <person name="Xu W."/>
            <person name="Pan J."/>
            <person name="Luo Z.H."/>
            <person name="Li M."/>
        </authorList>
    </citation>
    <scope>NUCLEOTIDE SEQUENCE [LARGE SCALE GENOMIC DNA]</scope>
    <source>
        <strain evidence="3">SpSt-1125</strain>
        <strain evidence="2">SpSt-25</strain>
    </source>
</reference>
<feature type="transmembrane region" description="Helical" evidence="1">
    <location>
        <begin position="84"/>
        <end position="106"/>
    </location>
</feature>
<keyword evidence="1" id="KW-0812">Transmembrane</keyword>
<evidence type="ECO:0000256" key="1">
    <source>
        <dbReference type="SAM" id="Phobius"/>
    </source>
</evidence>
<dbReference type="EMBL" id="DSKP01000059">
    <property type="protein sequence ID" value="HEB48488.1"/>
    <property type="molecule type" value="Genomic_DNA"/>
</dbReference>
<evidence type="ECO:0000313" key="3">
    <source>
        <dbReference type="EMBL" id="HHP05698.1"/>
    </source>
</evidence>
<sequence>MPAPLNVGSLVNFLLGWLVSTVAVWLALKIFPGEQKRESFAGAALTALAGAIVFWLFRLVEIPFGTVIAWIVWLYLLKRLQGVGWLGAAILAVLIYIVNTVFGFFLPTLL</sequence>
<keyword evidence="1" id="KW-1133">Transmembrane helix</keyword>
<name>A0A7C1P6C6_THEPE</name>
<keyword evidence="1" id="KW-0472">Membrane</keyword>
<feature type="transmembrane region" description="Helical" evidence="1">
    <location>
        <begin position="6"/>
        <end position="28"/>
    </location>
</feature>
<comment type="caution">
    <text evidence="2">The sequence shown here is derived from an EMBL/GenBank/DDBJ whole genome shotgun (WGS) entry which is preliminary data.</text>
</comment>
<dbReference type="AlphaFoldDB" id="A0A7C1P6C6"/>
<feature type="transmembrane region" description="Helical" evidence="1">
    <location>
        <begin position="62"/>
        <end position="77"/>
    </location>
</feature>
<accession>A0A7C1P6C6</accession>
<proteinExistence type="predicted"/>
<evidence type="ECO:0000313" key="2">
    <source>
        <dbReference type="EMBL" id="HEB48488.1"/>
    </source>
</evidence>
<protein>
    <submittedName>
        <fullName evidence="2">Uncharacterized protein</fullName>
    </submittedName>
</protein>
<feature type="transmembrane region" description="Helical" evidence="1">
    <location>
        <begin position="40"/>
        <end position="56"/>
    </location>
</feature>
<dbReference type="EMBL" id="DRZM01000225">
    <property type="protein sequence ID" value="HHP05698.1"/>
    <property type="molecule type" value="Genomic_DNA"/>
</dbReference>